<dbReference type="AlphaFoldDB" id="A0A397FX67"/>
<feature type="region of interest" description="Disordered" evidence="1">
    <location>
        <begin position="82"/>
        <end position="116"/>
    </location>
</feature>
<name>A0A397FX67_ASPTH</name>
<dbReference type="VEuPathDB" id="FungiDB:CDV56_100188"/>
<dbReference type="Proteomes" id="UP000215305">
    <property type="component" value="Unassembled WGS sequence"/>
</dbReference>
<evidence type="ECO:0000313" key="3">
    <source>
        <dbReference type="Proteomes" id="UP000215305"/>
    </source>
</evidence>
<organism evidence="2 3">
    <name type="scientific">Aspergillus thermomutatus</name>
    <name type="common">Neosartorya pseudofischeri</name>
    <dbReference type="NCBI Taxonomy" id="41047"/>
    <lineage>
        <taxon>Eukaryota</taxon>
        <taxon>Fungi</taxon>
        <taxon>Dikarya</taxon>
        <taxon>Ascomycota</taxon>
        <taxon>Pezizomycotina</taxon>
        <taxon>Eurotiomycetes</taxon>
        <taxon>Eurotiomycetidae</taxon>
        <taxon>Eurotiales</taxon>
        <taxon>Aspergillaceae</taxon>
        <taxon>Aspergillus</taxon>
        <taxon>Aspergillus subgen. Fumigati</taxon>
    </lineage>
</organism>
<accession>A0A397FX67</accession>
<sequence>MEAAIYALTSKKFDEIFALFGIKKSERIDPLITELSSIGDGTNGEEQISDELAKTKDNLGGRILVTEEAVEANKKYDDRAIASTATPDDLPADEVTVATSSQIEAESQPIPQKPSA</sequence>
<proteinExistence type="predicted"/>
<evidence type="ECO:0000313" key="2">
    <source>
        <dbReference type="EMBL" id="RHZ43361.1"/>
    </source>
</evidence>
<dbReference type="EMBL" id="NKHU02000435">
    <property type="protein sequence ID" value="RHZ43361.1"/>
    <property type="molecule type" value="Genomic_DNA"/>
</dbReference>
<evidence type="ECO:0000256" key="1">
    <source>
        <dbReference type="SAM" id="MobiDB-lite"/>
    </source>
</evidence>
<reference evidence="2" key="1">
    <citation type="submission" date="2018-08" db="EMBL/GenBank/DDBJ databases">
        <title>Draft genome sequence of azole-resistant Aspergillus thermomutatus (Neosartorya pseudofischeri) strain HMR AF 39, isolated from a human nasal aspirate.</title>
        <authorList>
            <person name="Parent-Michaud M."/>
            <person name="Dufresne P.J."/>
            <person name="Fournier E."/>
            <person name="Martineau C."/>
            <person name="Moreira S."/>
            <person name="Perkins V."/>
            <person name="De Repentigny L."/>
            <person name="Dufresne S.F."/>
        </authorList>
    </citation>
    <scope>NUCLEOTIDE SEQUENCE [LARGE SCALE GENOMIC DNA]</scope>
    <source>
        <strain evidence="2">HMR AF 39</strain>
    </source>
</reference>
<gene>
    <name evidence="2" type="ORF">CDV56_100188</name>
</gene>
<dbReference type="GeneID" id="38122162"/>
<comment type="caution">
    <text evidence="2">The sequence shown here is derived from an EMBL/GenBank/DDBJ whole genome shotgun (WGS) entry which is preliminary data.</text>
</comment>
<dbReference type="RefSeq" id="XP_026609718.1">
    <property type="nucleotide sequence ID" value="XM_026753807.1"/>
</dbReference>
<protein>
    <submittedName>
        <fullName evidence="2">Uncharacterized protein</fullName>
    </submittedName>
</protein>
<keyword evidence="3" id="KW-1185">Reference proteome</keyword>
<feature type="non-terminal residue" evidence="2">
    <location>
        <position position="116"/>
    </location>
</feature>
<dbReference type="OrthoDB" id="10541602at2759"/>